<dbReference type="InterPro" id="IPR002919">
    <property type="entry name" value="TIL_dom"/>
</dbReference>
<accession>A0A672NC47</accession>
<dbReference type="Proteomes" id="UP000472262">
    <property type="component" value="Unassembled WGS sequence"/>
</dbReference>
<keyword evidence="3" id="KW-1185">Reference proteome</keyword>
<dbReference type="InterPro" id="IPR036084">
    <property type="entry name" value="Ser_inhib-like_sf"/>
</dbReference>
<sequence>QFETIQPQIIICHLCKWNANRDAVCNGGLVFSVSDCPAGQVFSSCAGSCPYSCEDLWPQNQCVSLTCSPGCSCPPGAVSQSVCVTPHNTLETA</sequence>
<reference evidence="2" key="2">
    <citation type="submission" date="2025-09" db="UniProtKB">
        <authorList>
            <consortium name="Ensembl"/>
        </authorList>
    </citation>
    <scope>IDENTIFICATION</scope>
</reference>
<name>A0A672NC47_SINGR</name>
<evidence type="ECO:0000259" key="1">
    <source>
        <dbReference type="Pfam" id="PF01826"/>
    </source>
</evidence>
<evidence type="ECO:0000313" key="3">
    <source>
        <dbReference type="Proteomes" id="UP000472262"/>
    </source>
</evidence>
<reference evidence="2" key="1">
    <citation type="submission" date="2025-08" db="UniProtKB">
        <authorList>
            <consortium name="Ensembl"/>
        </authorList>
    </citation>
    <scope>IDENTIFICATION</scope>
</reference>
<feature type="domain" description="TIL" evidence="1">
    <location>
        <begin position="36"/>
        <end position="87"/>
    </location>
</feature>
<dbReference type="CDD" id="cd19941">
    <property type="entry name" value="TIL"/>
    <property type="match status" value="1"/>
</dbReference>
<dbReference type="InParanoid" id="A0A672NC47"/>
<proteinExistence type="predicted"/>
<protein>
    <recommendedName>
        <fullName evidence="1">TIL domain-containing protein</fullName>
    </recommendedName>
</protein>
<organism evidence="2 3">
    <name type="scientific">Sinocyclocheilus grahami</name>
    <name type="common">Dianchi golden-line fish</name>
    <name type="synonym">Barbus grahami</name>
    <dbReference type="NCBI Taxonomy" id="75366"/>
    <lineage>
        <taxon>Eukaryota</taxon>
        <taxon>Metazoa</taxon>
        <taxon>Chordata</taxon>
        <taxon>Craniata</taxon>
        <taxon>Vertebrata</taxon>
        <taxon>Euteleostomi</taxon>
        <taxon>Actinopterygii</taxon>
        <taxon>Neopterygii</taxon>
        <taxon>Teleostei</taxon>
        <taxon>Ostariophysi</taxon>
        <taxon>Cypriniformes</taxon>
        <taxon>Cyprinidae</taxon>
        <taxon>Cyprininae</taxon>
        <taxon>Sinocyclocheilus</taxon>
    </lineage>
</organism>
<dbReference type="Pfam" id="PF01826">
    <property type="entry name" value="TIL"/>
    <property type="match status" value="1"/>
</dbReference>
<dbReference type="SUPFAM" id="SSF57567">
    <property type="entry name" value="Serine protease inhibitors"/>
    <property type="match status" value="1"/>
</dbReference>
<dbReference type="Ensembl" id="ENSSGRT00000051432.1">
    <property type="protein sequence ID" value="ENSSGRP00000048112.1"/>
    <property type="gene ID" value="ENSSGRG00000025658.1"/>
</dbReference>
<dbReference type="AlphaFoldDB" id="A0A672NC47"/>
<evidence type="ECO:0000313" key="2">
    <source>
        <dbReference type="Ensembl" id="ENSSGRP00000048112.1"/>
    </source>
</evidence>
<dbReference type="Gene3D" id="2.10.25.10">
    <property type="entry name" value="Laminin"/>
    <property type="match status" value="1"/>
</dbReference>